<evidence type="ECO:0000259" key="5">
    <source>
        <dbReference type="PROSITE" id="PS51319"/>
    </source>
</evidence>
<dbReference type="OMA" id="HERRPQN"/>
<dbReference type="PANTHER" id="PTHR46554">
    <property type="entry name" value="MEDIATOR OF RNA POLYMERASE II TRANSCRIPTION SUBUNIT 26A-RELATED"/>
    <property type="match status" value="1"/>
</dbReference>
<keyword evidence="7" id="KW-1185">Reference proteome</keyword>
<evidence type="ECO:0000256" key="2">
    <source>
        <dbReference type="ARBA" id="ARBA00023242"/>
    </source>
</evidence>
<feature type="compositionally biased region" description="Basic and acidic residues" evidence="4">
    <location>
        <begin position="291"/>
        <end position="305"/>
    </location>
</feature>
<dbReference type="InterPro" id="IPR035441">
    <property type="entry name" value="TFIIS/LEDGF_dom_sf"/>
</dbReference>
<feature type="compositionally biased region" description="Basic and acidic residues" evidence="4">
    <location>
        <begin position="392"/>
        <end position="401"/>
    </location>
</feature>
<dbReference type="SMART" id="SM00509">
    <property type="entry name" value="TFS2N"/>
    <property type="match status" value="1"/>
</dbReference>
<evidence type="ECO:0000313" key="7">
    <source>
        <dbReference type="Proteomes" id="UP000243459"/>
    </source>
</evidence>
<comment type="subcellular location">
    <subcellularLocation>
        <location evidence="1 3">Nucleus</location>
    </subcellularLocation>
</comment>
<evidence type="ECO:0000313" key="6">
    <source>
        <dbReference type="EMBL" id="ONK78511.1"/>
    </source>
</evidence>
<feature type="compositionally biased region" description="Basic and acidic residues" evidence="4">
    <location>
        <begin position="358"/>
        <end position="371"/>
    </location>
</feature>
<organism evidence="6 7">
    <name type="scientific">Asparagus officinalis</name>
    <name type="common">Garden asparagus</name>
    <dbReference type="NCBI Taxonomy" id="4686"/>
    <lineage>
        <taxon>Eukaryota</taxon>
        <taxon>Viridiplantae</taxon>
        <taxon>Streptophyta</taxon>
        <taxon>Embryophyta</taxon>
        <taxon>Tracheophyta</taxon>
        <taxon>Spermatophyta</taxon>
        <taxon>Magnoliopsida</taxon>
        <taxon>Liliopsida</taxon>
        <taxon>Asparagales</taxon>
        <taxon>Asparagaceae</taxon>
        <taxon>Asparagoideae</taxon>
        <taxon>Asparagus</taxon>
    </lineage>
</organism>
<dbReference type="CDD" id="cd00183">
    <property type="entry name" value="TFIIS_I"/>
    <property type="match status" value="1"/>
</dbReference>
<accession>A0A5P1FP93</accession>
<dbReference type="GO" id="GO:0005634">
    <property type="term" value="C:nucleus"/>
    <property type="evidence" value="ECO:0007669"/>
    <property type="project" value="UniProtKB-SubCell"/>
</dbReference>
<evidence type="ECO:0000256" key="1">
    <source>
        <dbReference type="ARBA" id="ARBA00004123"/>
    </source>
</evidence>
<feature type="compositionally biased region" description="Acidic residues" evidence="4">
    <location>
        <begin position="74"/>
        <end position="85"/>
    </location>
</feature>
<gene>
    <name evidence="6" type="ORF">A4U43_C02F19550</name>
</gene>
<protein>
    <recommendedName>
        <fullName evidence="5">TFIIS N-terminal domain-containing protein</fullName>
    </recommendedName>
</protein>
<dbReference type="PANTHER" id="PTHR46554:SF2">
    <property type="entry name" value="TFIIS N-TERMINAL DOMAIN-CONTAINING PROTEIN"/>
    <property type="match status" value="1"/>
</dbReference>
<feature type="domain" description="TFIIS N-terminal" evidence="5">
    <location>
        <begin position="139"/>
        <end position="214"/>
    </location>
</feature>
<dbReference type="Gene3D" id="1.20.930.10">
    <property type="entry name" value="Conserved domain common to transcription factors TFIIS, elongin A, CRSP70"/>
    <property type="match status" value="1"/>
</dbReference>
<feature type="compositionally biased region" description="Basic and acidic residues" evidence="4">
    <location>
        <begin position="311"/>
        <end position="326"/>
    </location>
</feature>
<evidence type="ECO:0000256" key="3">
    <source>
        <dbReference type="PROSITE-ProRule" id="PRU00649"/>
    </source>
</evidence>
<evidence type="ECO:0000256" key="4">
    <source>
        <dbReference type="SAM" id="MobiDB-lite"/>
    </source>
</evidence>
<feature type="region of interest" description="Disordered" evidence="4">
    <location>
        <begin position="275"/>
        <end position="401"/>
    </location>
</feature>
<feature type="region of interest" description="Disordered" evidence="4">
    <location>
        <begin position="65"/>
        <end position="112"/>
    </location>
</feature>
<dbReference type="Gramene" id="ONK78511">
    <property type="protein sequence ID" value="ONK78511"/>
    <property type="gene ID" value="A4U43_C02F19550"/>
</dbReference>
<feature type="compositionally biased region" description="Basic and acidic residues" evidence="4">
    <location>
        <begin position="86"/>
        <end position="99"/>
    </location>
</feature>
<dbReference type="Proteomes" id="UP000243459">
    <property type="component" value="Chromosome 2"/>
</dbReference>
<dbReference type="InterPro" id="IPR017923">
    <property type="entry name" value="TFIIS_N"/>
</dbReference>
<dbReference type="PROSITE" id="PS51319">
    <property type="entry name" value="TFIIS_N"/>
    <property type="match status" value="1"/>
</dbReference>
<reference evidence="7" key="1">
    <citation type="journal article" date="2017" name="Nat. Commun.">
        <title>The asparagus genome sheds light on the origin and evolution of a young Y chromosome.</title>
        <authorList>
            <person name="Harkess A."/>
            <person name="Zhou J."/>
            <person name="Xu C."/>
            <person name="Bowers J.E."/>
            <person name="Van der Hulst R."/>
            <person name="Ayyampalayam S."/>
            <person name="Mercati F."/>
            <person name="Riccardi P."/>
            <person name="McKain M.R."/>
            <person name="Kakrana A."/>
            <person name="Tang H."/>
            <person name="Ray J."/>
            <person name="Groenendijk J."/>
            <person name="Arikit S."/>
            <person name="Mathioni S.M."/>
            <person name="Nakano M."/>
            <person name="Shan H."/>
            <person name="Telgmann-Rauber A."/>
            <person name="Kanno A."/>
            <person name="Yue Z."/>
            <person name="Chen H."/>
            <person name="Li W."/>
            <person name="Chen Y."/>
            <person name="Xu X."/>
            <person name="Zhang Y."/>
            <person name="Luo S."/>
            <person name="Chen H."/>
            <person name="Gao J."/>
            <person name="Mao Z."/>
            <person name="Pires J.C."/>
            <person name="Luo M."/>
            <person name="Kudrna D."/>
            <person name="Wing R.A."/>
            <person name="Meyers B.C."/>
            <person name="Yi K."/>
            <person name="Kong H."/>
            <person name="Lavrijsen P."/>
            <person name="Sunseri F."/>
            <person name="Falavigna A."/>
            <person name="Ye Y."/>
            <person name="Leebens-Mack J.H."/>
            <person name="Chen G."/>
        </authorList>
    </citation>
    <scope>NUCLEOTIDE SEQUENCE [LARGE SCALE GENOMIC DNA]</scope>
    <source>
        <strain evidence="7">cv. DH0086</strain>
    </source>
</reference>
<name>A0A5P1FP93_ASPOF</name>
<dbReference type="EMBL" id="CM007382">
    <property type="protein sequence ID" value="ONK78511.1"/>
    <property type="molecule type" value="Genomic_DNA"/>
</dbReference>
<feature type="compositionally biased region" description="Basic and acidic residues" evidence="4">
    <location>
        <begin position="336"/>
        <end position="346"/>
    </location>
</feature>
<feature type="compositionally biased region" description="Polar residues" evidence="4">
    <location>
        <begin position="372"/>
        <end position="381"/>
    </location>
</feature>
<dbReference type="AlphaFoldDB" id="A0A5P1FP93"/>
<dbReference type="Pfam" id="PF08711">
    <property type="entry name" value="Med26"/>
    <property type="match status" value="1"/>
</dbReference>
<proteinExistence type="predicted"/>
<sequence>MAENYPTTSLDYWRKFFNCANADVFQVIKYAILVASVDSPAEFLSYRDEITEILYARFPMQCSSDRAELQTPEDVVEDDDDESSEDTQKESNERERGNSEECEATISNQQSISDRSQFSNLDEFEALTNEIEEEQQTVGEVLRIKELLANWREESEKVLSESLRRLQLMELSIETLSATKIGKSVKALYKHKSKSIRQLAQTLVKGWKLLVEEWVTATTVSQEPSPVSIEPSPAKEESPLISELDFPPLDMGALLATQTAPFEFSKFFEGMDDDGNITSTGNKSNVSRPSVKKDNVEVTRQEVPKASKPTDTTHKAPKNKEDKHPVSESNTQRRQKSQEHSREFRNQEAGFRVSKPIDASHKTSKPSERGTAHNNTQQRQKPSGVPSKPCTFKKDALKESEESDYRIKLEVAKRKLQDRYQEVQDAKRQRTIQVMELKDLPRQSQNKIQQPVIKRGKFFNRSANKKSK</sequence>
<feature type="compositionally biased region" description="Polar residues" evidence="4">
    <location>
        <begin position="276"/>
        <end position="288"/>
    </location>
</feature>
<dbReference type="InterPro" id="IPR003617">
    <property type="entry name" value="TFIIS/CRSP70_N_sub"/>
</dbReference>
<dbReference type="SUPFAM" id="SSF47676">
    <property type="entry name" value="Conserved domain common to transcription factors TFIIS, elongin A, CRSP70"/>
    <property type="match status" value="1"/>
</dbReference>
<keyword evidence="2 3" id="KW-0539">Nucleus</keyword>